<evidence type="ECO:0000313" key="2">
    <source>
        <dbReference type="WBParaSite" id="PS1159_v2.g9934.t1"/>
    </source>
</evidence>
<dbReference type="Proteomes" id="UP000887580">
    <property type="component" value="Unplaced"/>
</dbReference>
<reference evidence="2" key="1">
    <citation type="submission" date="2022-11" db="UniProtKB">
        <authorList>
            <consortium name="WormBaseParasite"/>
        </authorList>
    </citation>
    <scope>IDENTIFICATION</scope>
</reference>
<name>A0AC35GY25_9BILA</name>
<evidence type="ECO:0000313" key="1">
    <source>
        <dbReference type="Proteomes" id="UP000887580"/>
    </source>
</evidence>
<organism evidence="1 2">
    <name type="scientific">Panagrolaimus sp. PS1159</name>
    <dbReference type="NCBI Taxonomy" id="55785"/>
    <lineage>
        <taxon>Eukaryota</taxon>
        <taxon>Metazoa</taxon>
        <taxon>Ecdysozoa</taxon>
        <taxon>Nematoda</taxon>
        <taxon>Chromadorea</taxon>
        <taxon>Rhabditida</taxon>
        <taxon>Tylenchina</taxon>
        <taxon>Panagrolaimomorpha</taxon>
        <taxon>Panagrolaimoidea</taxon>
        <taxon>Panagrolaimidae</taxon>
        <taxon>Panagrolaimus</taxon>
    </lineage>
</organism>
<accession>A0AC35GY25</accession>
<protein>
    <submittedName>
        <fullName evidence="2">Uncharacterized protein</fullName>
    </submittedName>
</protein>
<proteinExistence type="predicted"/>
<sequence>MKLLLVTFFVVCVAVLTYAKSDNGDFFMKAFENNKAGNLTSAFFSYKNCVCNGGDKCCCPSGWKCCNSAGRCCCQG</sequence>
<dbReference type="WBParaSite" id="PS1159_v2.g9934.t1">
    <property type="protein sequence ID" value="PS1159_v2.g9934.t1"/>
    <property type="gene ID" value="PS1159_v2.g9934"/>
</dbReference>